<gene>
    <name evidence="1" type="ORF">DPM35_13935</name>
</gene>
<protein>
    <submittedName>
        <fullName evidence="1">Uncharacterized protein</fullName>
    </submittedName>
</protein>
<evidence type="ECO:0000313" key="2">
    <source>
        <dbReference type="Proteomes" id="UP000251956"/>
    </source>
</evidence>
<organism evidence="1 2">
    <name type="scientific">Mesorhizobium atlanticum</name>
    <dbReference type="NCBI Taxonomy" id="2233532"/>
    <lineage>
        <taxon>Bacteria</taxon>
        <taxon>Pseudomonadati</taxon>
        <taxon>Pseudomonadota</taxon>
        <taxon>Alphaproteobacteria</taxon>
        <taxon>Hyphomicrobiales</taxon>
        <taxon>Phyllobacteriaceae</taxon>
        <taxon>Mesorhizobium</taxon>
    </lineage>
</organism>
<reference evidence="1 2" key="2">
    <citation type="submission" date="2018-07" db="EMBL/GenBank/DDBJ databases">
        <title>Diversity of Mesorhizobium strains in Brazil.</title>
        <authorList>
            <person name="Helene L.C.F."/>
            <person name="Dall'Agnol R."/>
            <person name="Delamuta J.R.M."/>
            <person name="Hungria M."/>
        </authorList>
    </citation>
    <scope>NUCLEOTIDE SEQUENCE [LARGE SCALE GENOMIC DNA]</scope>
    <source>
        <strain evidence="1 2">CNPSo 3140</strain>
    </source>
</reference>
<name>A0A330GPQ2_9HYPH</name>
<reference evidence="2" key="1">
    <citation type="submission" date="2018-06" db="EMBL/GenBank/DDBJ databases">
        <authorList>
            <person name="Helene L.C."/>
            <person name="Dall'Agnol R."/>
            <person name="Delamuta J.R."/>
            <person name="Hungria M."/>
        </authorList>
    </citation>
    <scope>NUCLEOTIDE SEQUENCE [LARGE SCALE GENOMIC DNA]</scope>
    <source>
        <strain evidence="2">CNPSo 3140</strain>
    </source>
</reference>
<dbReference type="RefSeq" id="WP_112127871.1">
    <property type="nucleotide sequence ID" value="NZ_QMBQ01000004.1"/>
</dbReference>
<accession>A0A330GPQ2</accession>
<dbReference type="Proteomes" id="UP000251956">
    <property type="component" value="Unassembled WGS sequence"/>
</dbReference>
<dbReference type="OrthoDB" id="8117225at2"/>
<dbReference type="EMBL" id="QMBQ01000004">
    <property type="protein sequence ID" value="RAZ75844.1"/>
    <property type="molecule type" value="Genomic_DNA"/>
</dbReference>
<proteinExistence type="predicted"/>
<evidence type="ECO:0000313" key="1">
    <source>
        <dbReference type="EMBL" id="RAZ75844.1"/>
    </source>
</evidence>
<comment type="caution">
    <text evidence="1">The sequence shown here is derived from an EMBL/GenBank/DDBJ whole genome shotgun (WGS) entry which is preliminary data.</text>
</comment>
<dbReference type="AlphaFoldDB" id="A0A330GPQ2"/>
<keyword evidence="2" id="KW-1185">Reference proteome</keyword>
<sequence length="146" mass="16432">MVGANKGYLKTSGSSKRLRFVMDGYDATDETVPPNKVIFDSQDIGTLSVLEVGSYTWLNVKDTGGMVKVRTWNYGFCPLCLFQWSTADDSYTWRTNIQFCEEAGADQLIKVAMDGIYVSAIFSYFTVYPRFDLFWTAFGIDARDGS</sequence>